<organism evidence="2 3">
    <name type="scientific">Necator americanus</name>
    <name type="common">Human hookworm</name>
    <dbReference type="NCBI Taxonomy" id="51031"/>
    <lineage>
        <taxon>Eukaryota</taxon>
        <taxon>Metazoa</taxon>
        <taxon>Ecdysozoa</taxon>
        <taxon>Nematoda</taxon>
        <taxon>Chromadorea</taxon>
        <taxon>Rhabditida</taxon>
        <taxon>Rhabditina</taxon>
        <taxon>Rhabditomorpha</taxon>
        <taxon>Strongyloidea</taxon>
        <taxon>Ancylostomatidae</taxon>
        <taxon>Bunostominae</taxon>
        <taxon>Necator</taxon>
    </lineage>
</organism>
<feature type="domain" description="GIY-YIG" evidence="1">
    <location>
        <begin position="247"/>
        <end position="334"/>
    </location>
</feature>
<sequence length="365" mass="40895">MPSCPKNVLHASFGLPVVELECSDDVVILASSSAKLQCDDEVVSKLAAAYGSRLCLRKCKQFKVRVSSSVFNSLTKCLWSTTIANKVRLRLALTAIRPIMIYRSETWAVPSTVTKKLDRSERTAVRVTSDIQGRIDAINLAQRIANSNGYTGNVARRPDLGAQREYATVVESNKINFCLPFITEDLSKAISASLVRSGFDDQVRVVEMLPTNLKKQLVRNRMYDRFCLTPDYVICPFGKEEDCMVSGVVYLISCKTCRDQYIGETGRPLCVRIEEHLKGMKQSNVVTSLGAHRRQCHENVPFCIAVTILSYEPEIIARRTLEAFWINAKGPKMNRKEECLAVTNELALYQDPCGFDLRGHLRVAS</sequence>
<dbReference type="Proteomes" id="UP001303046">
    <property type="component" value="Unassembled WGS sequence"/>
</dbReference>
<evidence type="ECO:0000259" key="1">
    <source>
        <dbReference type="Pfam" id="PF01541"/>
    </source>
</evidence>
<comment type="caution">
    <text evidence="2">The sequence shown here is derived from an EMBL/GenBank/DDBJ whole genome shotgun (WGS) entry which is preliminary data.</text>
</comment>
<name>A0ABR1EEL9_NECAM</name>
<gene>
    <name evidence="2" type="primary">Necator_chrX.g22360</name>
    <name evidence="2" type="ORF">RB195_022198</name>
</gene>
<dbReference type="InterPro" id="IPR000305">
    <property type="entry name" value="GIY-YIG_endonuc"/>
</dbReference>
<dbReference type="EMBL" id="JAVFWL010000006">
    <property type="protein sequence ID" value="KAK6761038.1"/>
    <property type="molecule type" value="Genomic_DNA"/>
</dbReference>
<reference evidence="2 3" key="1">
    <citation type="submission" date="2023-08" db="EMBL/GenBank/DDBJ databases">
        <title>A Necator americanus chromosomal reference genome.</title>
        <authorList>
            <person name="Ilik V."/>
            <person name="Petrzelkova K.J."/>
            <person name="Pardy F."/>
            <person name="Fuh T."/>
            <person name="Niatou-Singa F.S."/>
            <person name="Gouil Q."/>
            <person name="Baker L."/>
            <person name="Ritchie M.E."/>
            <person name="Jex A.R."/>
            <person name="Gazzola D."/>
            <person name="Li H."/>
            <person name="Toshio Fujiwara R."/>
            <person name="Zhan B."/>
            <person name="Aroian R.V."/>
            <person name="Pafco B."/>
            <person name="Schwarz E.M."/>
        </authorList>
    </citation>
    <scope>NUCLEOTIDE SEQUENCE [LARGE SCALE GENOMIC DNA]</scope>
    <source>
        <strain evidence="2 3">Aroian</strain>
        <tissue evidence="2">Whole animal</tissue>
    </source>
</reference>
<evidence type="ECO:0000313" key="2">
    <source>
        <dbReference type="EMBL" id="KAK6761038.1"/>
    </source>
</evidence>
<evidence type="ECO:0000313" key="3">
    <source>
        <dbReference type="Proteomes" id="UP001303046"/>
    </source>
</evidence>
<dbReference type="Pfam" id="PF01541">
    <property type="entry name" value="GIY-YIG"/>
    <property type="match status" value="1"/>
</dbReference>
<proteinExistence type="predicted"/>
<accession>A0ABR1EEL9</accession>
<keyword evidence="3" id="KW-1185">Reference proteome</keyword>
<protein>
    <recommendedName>
        <fullName evidence="1">GIY-YIG domain-containing protein</fullName>
    </recommendedName>
</protein>